<evidence type="ECO:0000256" key="1">
    <source>
        <dbReference type="SAM" id="MobiDB-lite"/>
    </source>
</evidence>
<comment type="caution">
    <text evidence="4">The sequence shown here is derived from an EMBL/GenBank/DDBJ whole genome shotgun (WGS) entry which is preliminary data.</text>
</comment>
<dbReference type="Proteomes" id="UP001217838">
    <property type="component" value="Unassembled WGS sequence"/>
</dbReference>
<name>A0ABT5B406_9BACT</name>
<sequence length="395" mass="43476">MSIARLELRDFTVFKQAEFEFCPGINVLMGENGTGKSHVLKAMYAALRGAAEVVAGEIPPEAGYFSKCVTVFRPDAQRPDRLVRQGGGGSWSIRLLAGQGDGLHMCCKQHGVDCLSVTADIHPAPSLFVPPREVLAMYDGFVAACEGRELEFDETYRDICKALGAAPLRGARAEAVRGLLEPLEKVLGGKVLLKGNHFYVQRGDCETEAHLLAEGLRKLACLAYLVANGAITRDSVVFWDEPEASLNPRLVVQVVEFVRALTRAGVQVFLASHDFLLLHRLSQPAEHALDPDVPIRFFSLYRPRPAAPVEVETGATLADIEHNAILEEFARYYDDERAYAWREMAEETATAAKRAGKKIARAATRTRPRPQTGRVRTKKVAKAAKAKKVARKVRT</sequence>
<feature type="region of interest" description="Disordered" evidence="1">
    <location>
        <begin position="355"/>
        <end position="395"/>
    </location>
</feature>
<evidence type="ECO:0000259" key="2">
    <source>
        <dbReference type="Pfam" id="PF13304"/>
    </source>
</evidence>
<feature type="compositionally biased region" description="Basic residues" evidence="1">
    <location>
        <begin position="355"/>
        <end position="368"/>
    </location>
</feature>
<evidence type="ECO:0000313" key="4">
    <source>
        <dbReference type="EMBL" id="MDC0668844.1"/>
    </source>
</evidence>
<dbReference type="EMBL" id="JAQNDN010000005">
    <property type="protein sequence ID" value="MDC0668844.1"/>
    <property type="molecule type" value="Genomic_DNA"/>
</dbReference>
<dbReference type="CDD" id="cd00267">
    <property type="entry name" value="ABC_ATPase"/>
    <property type="match status" value="1"/>
</dbReference>
<organism evidence="4 5">
    <name type="scientific">Nannocystis radixulma</name>
    <dbReference type="NCBI Taxonomy" id="2995305"/>
    <lineage>
        <taxon>Bacteria</taxon>
        <taxon>Pseudomonadati</taxon>
        <taxon>Myxococcota</taxon>
        <taxon>Polyangia</taxon>
        <taxon>Nannocystales</taxon>
        <taxon>Nannocystaceae</taxon>
        <taxon>Nannocystis</taxon>
    </lineage>
</organism>
<dbReference type="PANTHER" id="PTHR43581">
    <property type="entry name" value="ATP/GTP PHOSPHATASE"/>
    <property type="match status" value="1"/>
</dbReference>
<keyword evidence="5" id="KW-1185">Reference proteome</keyword>
<accession>A0ABT5B406</accession>
<dbReference type="PANTHER" id="PTHR43581:SF2">
    <property type="entry name" value="EXCINUCLEASE ATPASE SUBUNIT"/>
    <property type="match status" value="1"/>
</dbReference>
<feature type="domain" description="ATPase AAA-type core" evidence="2">
    <location>
        <begin position="195"/>
        <end position="278"/>
    </location>
</feature>
<dbReference type="SUPFAM" id="SSF52540">
    <property type="entry name" value="P-loop containing nucleoside triphosphate hydrolases"/>
    <property type="match status" value="1"/>
</dbReference>
<gene>
    <name evidence="4" type="ORF">POL58_13905</name>
</gene>
<dbReference type="InterPro" id="IPR038729">
    <property type="entry name" value="Rad50/SbcC_AAA"/>
</dbReference>
<dbReference type="Gene3D" id="3.40.50.300">
    <property type="entry name" value="P-loop containing nucleotide triphosphate hydrolases"/>
    <property type="match status" value="2"/>
</dbReference>
<reference evidence="4 5" key="1">
    <citation type="submission" date="2022-11" db="EMBL/GenBank/DDBJ databases">
        <title>Minimal conservation of predation-associated metabolite biosynthetic gene clusters underscores biosynthetic potential of Myxococcota including descriptions for ten novel species: Archangium lansinium sp. nov., Myxococcus landrumus sp. nov., Nannocystis bai.</title>
        <authorList>
            <person name="Ahearne A."/>
            <person name="Stevens C."/>
            <person name="Dowd S."/>
        </authorList>
    </citation>
    <scope>NUCLEOTIDE SEQUENCE [LARGE SCALE GENOMIC DNA]</scope>
    <source>
        <strain evidence="4 5">NCELM</strain>
    </source>
</reference>
<dbReference type="Pfam" id="PF13476">
    <property type="entry name" value="AAA_23"/>
    <property type="match status" value="1"/>
</dbReference>
<dbReference type="Pfam" id="PF13304">
    <property type="entry name" value="AAA_21"/>
    <property type="match status" value="1"/>
</dbReference>
<dbReference type="InterPro" id="IPR051396">
    <property type="entry name" value="Bact_Antivir_Def_Nuclease"/>
</dbReference>
<feature type="compositionally biased region" description="Basic residues" evidence="1">
    <location>
        <begin position="375"/>
        <end position="395"/>
    </location>
</feature>
<dbReference type="InterPro" id="IPR003959">
    <property type="entry name" value="ATPase_AAA_core"/>
</dbReference>
<dbReference type="InterPro" id="IPR027417">
    <property type="entry name" value="P-loop_NTPase"/>
</dbReference>
<evidence type="ECO:0000313" key="5">
    <source>
        <dbReference type="Proteomes" id="UP001217838"/>
    </source>
</evidence>
<feature type="domain" description="Rad50/SbcC-type AAA" evidence="3">
    <location>
        <begin position="5"/>
        <end position="49"/>
    </location>
</feature>
<evidence type="ECO:0000259" key="3">
    <source>
        <dbReference type="Pfam" id="PF13476"/>
    </source>
</evidence>
<dbReference type="RefSeq" id="WP_271998390.1">
    <property type="nucleotide sequence ID" value="NZ_JAQNDN010000005.1"/>
</dbReference>
<protein>
    <submittedName>
        <fullName evidence="4">AAA family ATPase</fullName>
    </submittedName>
</protein>
<proteinExistence type="predicted"/>